<protein>
    <recommendedName>
        <fullName evidence="6">RNA polymerase II subunit A C-terminal domain phosphatase</fullName>
        <ecNumber evidence="6">3.1.3.16</ecNumber>
    </recommendedName>
</protein>
<dbReference type="Proteomes" id="UP000054097">
    <property type="component" value="Unassembled WGS sequence"/>
</dbReference>
<dbReference type="PROSITE" id="PS50172">
    <property type="entry name" value="BRCT"/>
    <property type="match status" value="1"/>
</dbReference>
<feature type="region of interest" description="Disordered" evidence="7">
    <location>
        <begin position="392"/>
        <end position="426"/>
    </location>
</feature>
<keyword evidence="11" id="KW-1185">Reference proteome</keyword>
<dbReference type="EC" id="3.1.3.16" evidence="6"/>
<dbReference type="GO" id="GO:0005634">
    <property type="term" value="C:nucleus"/>
    <property type="evidence" value="ECO:0007669"/>
    <property type="project" value="UniProtKB-SubCell"/>
</dbReference>
<reference evidence="11" key="2">
    <citation type="submission" date="2015-01" db="EMBL/GenBank/DDBJ databases">
        <title>Evolutionary Origins and Diversification of the Mycorrhizal Mutualists.</title>
        <authorList>
            <consortium name="DOE Joint Genome Institute"/>
            <consortium name="Mycorrhizal Genomics Consortium"/>
            <person name="Kohler A."/>
            <person name="Kuo A."/>
            <person name="Nagy L.G."/>
            <person name="Floudas D."/>
            <person name="Copeland A."/>
            <person name="Barry K.W."/>
            <person name="Cichocki N."/>
            <person name="Veneault-Fourrey C."/>
            <person name="LaButti K."/>
            <person name="Lindquist E.A."/>
            <person name="Lipzen A."/>
            <person name="Lundell T."/>
            <person name="Morin E."/>
            <person name="Murat C."/>
            <person name="Riley R."/>
            <person name="Ohm R."/>
            <person name="Sun H."/>
            <person name="Tunlid A."/>
            <person name="Henrissat B."/>
            <person name="Grigoriev I.V."/>
            <person name="Hibbett D.S."/>
            <person name="Martin F."/>
        </authorList>
    </citation>
    <scope>NUCLEOTIDE SEQUENCE [LARGE SCALE GENOMIC DNA]</scope>
    <source>
        <strain evidence="11">MAFF 305830</strain>
    </source>
</reference>
<evidence type="ECO:0000259" key="8">
    <source>
        <dbReference type="PROSITE" id="PS50172"/>
    </source>
</evidence>
<dbReference type="HOGENOM" id="CLU_007683_0_2_1"/>
<dbReference type="InterPro" id="IPR039189">
    <property type="entry name" value="Fcp1"/>
</dbReference>
<dbReference type="Gene3D" id="3.40.50.1000">
    <property type="entry name" value="HAD superfamily/HAD-like"/>
    <property type="match status" value="1"/>
</dbReference>
<evidence type="ECO:0000256" key="5">
    <source>
        <dbReference type="ARBA" id="ARBA00048336"/>
    </source>
</evidence>
<feature type="domain" description="BRCT" evidence="8">
    <location>
        <begin position="482"/>
        <end position="575"/>
    </location>
</feature>
<dbReference type="InterPro" id="IPR001357">
    <property type="entry name" value="BRCT_dom"/>
</dbReference>
<dbReference type="SUPFAM" id="SSF56784">
    <property type="entry name" value="HAD-like"/>
    <property type="match status" value="1"/>
</dbReference>
<feature type="region of interest" description="Disordered" evidence="7">
    <location>
        <begin position="574"/>
        <end position="822"/>
    </location>
</feature>
<evidence type="ECO:0000256" key="7">
    <source>
        <dbReference type="SAM" id="MobiDB-lite"/>
    </source>
</evidence>
<name>A0A0C3ADX8_SERVB</name>
<sequence length="822" mass="90587">MSEQTDLTLPPNLPYPIKVTKCLVGNGSNITRGTQLLHYSFKYKSLDQPEVETRYGTWESPVEGTINFWNISTGDEVSKNYGPVLVVTEPCKHGLQIAGMCANCGKDMTEVDYLSNAASERAKIKMDHSGEGPLMSVEEAVRIERENTDHLLRNRKLSLIVDLDQTILHATVDPTVGEWMKAKQSSESGSTTPPLESANWPALDDVVQFQLGDDHHGSSIPHPSSPWYYIKPRPGLTRFMNDLSRLYEMHVYTMGTRSYANAVCAALDPTGKWFSSRILTRSESGSDRFKNLKRLFPSDQSMVAIIDDRADVWDWSPNLVKVIAFDFFVGTGDINSSFLPKLKPDVPNLPAVVPPEKGAEHVQPGIPVDSSAKVDEIAKRQEEQALDVAKQLEERPLAKAQENVQEKSDGSDDSSAGKVQGKSGDDLHERIRKAVLNDDDRELDRVETILVEAHRKFYEMHDARVKNRSNPIPDISRIIPSRRAKTFGGVHMVFSGVFPLSSHPDSTDVWRTAVAFGATCHLDINPKVTHLVVAKPGTVKADKAFERGGIHVVYLPWFHESVAKWERQPEANYLVPRRHHRRPDADASLSSTDKGSKQHAATSTSIQSTTTGPKLDGDNATELKVSVPDGIGENGADSRASATEELETATREEMEAATDDVEEPNSTAENNEMDLNGVDWDAIDKEVADALASDDDDSDSIAGSEGTNGETRNMEDVLQTTRGVKRRRSETSAPSTPSKLRFSTTFSREEDSQSPSGKRQKTSDTVENEEVMDSQVSIPEEKASGLDLQEGGDDDDDDFLAREMAQGGDTDDSDDSDDSDSS</sequence>
<feature type="compositionally biased region" description="Polar residues" evidence="7">
    <location>
        <begin position="731"/>
        <end position="746"/>
    </location>
</feature>
<dbReference type="PROSITE" id="PS50969">
    <property type="entry name" value="FCP1"/>
    <property type="match status" value="1"/>
</dbReference>
<dbReference type="SUPFAM" id="SSF52113">
    <property type="entry name" value="BRCT domain"/>
    <property type="match status" value="1"/>
</dbReference>
<dbReference type="STRING" id="933852.A0A0C3ADX8"/>
<dbReference type="EMBL" id="KN824347">
    <property type="protein sequence ID" value="KIM22860.1"/>
    <property type="molecule type" value="Genomic_DNA"/>
</dbReference>
<dbReference type="CDD" id="cd17729">
    <property type="entry name" value="BRCT_CTDP1"/>
    <property type="match status" value="1"/>
</dbReference>
<proteinExistence type="predicted"/>
<evidence type="ECO:0000313" key="10">
    <source>
        <dbReference type="EMBL" id="KIM22860.1"/>
    </source>
</evidence>
<comment type="catalytic activity">
    <reaction evidence="5 6">
        <text>O-phospho-L-threonyl-[protein] + H2O = L-threonyl-[protein] + phosphate</text>
        <dbReference type="Rhea" id="RHEA:47004"/>
        <dbReference type="Rhea" id="RHEA-COMP:11060"/>
        <dbReference type="Rhea" id="RHEA-COMP:11605"/>
        <dbReference type="ChEBI" id="CHEBI:15377"/>
        <dbReference type="ChEBI" id="CHEBI:30013"/>
        <dbReference type="ChEBI" id="CHEBI:43474"/>
        <dbReference type="ChEBI" id="CHEBI:61977"/>
        <dbReference type="EC" id="3.1.3.16"/>
    </reaction>
</comment>
<reference evidence="10 11" key="1">
    <citation type="submission" date="2014-04" db="EMBL/GenBank/DDBJ databases">
        <authorList>
            <consortium name="DOE Joint Genome Institute"/>
            <person name="Kuo A."/>
            <person name="Zuccaro A."/>
            <person name="Kohler A."/>
            <person name="Nagy L.G."/>
            <person name="Floudas D."/>
            <person name="Copeland A."/>
            <person name="Barry K.W."/>
            <person name="Cichocki N."/>
            <person name="Veneault-Fourrey C."/>
            <person name="LaButti K."/>
            <person name="Lindquist E.A."/>
            <person name="Lipzen A."/>
            <person name="Lundell T."/>
            <person name="Morin E."/>
            <person name="Murat C."/>
            <person name="Sun H."/>
            <person name="Tunlid A."/>
            <person name="Henrissat B."/>
            <person name="Grigoriev I.V."/>
            <person name="Hibbett D.S."/>
            <person name="Martin F."/>
            <person name="Nordberg H.P."/>
            <person name="Cantor M.N."/>
            <person name="Hua S.X."/>
        </authorList>
    </citation>
    <scope>NUCLEOTIDE SEQUENCE [LARGE SCALE GENOMIC DNA]</scope>
    <source>
        <strain evidence="10 11">MAFF 305830</strain>
    </source>
</reference>
<comment type="function">
    <text evidence="6">This promotes the activity of RNA polymerase II.</text>
</comment>
<evidence type="ECO:0000313" key="11">
    <source>
        <dbReference type="Proteomes" id="UP000054097"/>
    </source>
</evidence>
<evidence type="ECO:0000259" key="9">
    <source>
        <dbReference type="PROSITE" id="PS50969"/>
    </source>
</evidence>
<dbReference type="InterPro" id="IPR036420">
    <property type="entry name" value="BRCT_dom_sf"/>
</dbReference>
<dbReference type="Pfam" id="PF03031">
    <property type="entry name" value="NIF"/>
    <property type="match status" value="1"/>
</dbReference>
<dbReference type="PANTHER" id="PTHR23081:SF36">
    <property type="entry name" value="RNA POLYMERASE II SUBUNIT A C-TERMINAL DOMAIN PHOSPHATASE"/>
    <property type="match status" value="1"/>
</dbReference>
<dbReference type="OrthoDB" id="10249888at2759"/>
<dbReference type="InterPro" id="IPR023214">
    <property type="entry name" value="HAD_sf"/>
</dbReference>
<evidence type="ECO:0000256" key="2">
    <source>
        <dbReference type="ARBA" id="ARBA00022801"/>
    </source>
</evidence>
<feature type="compositionally biased region" description="Acidic residues" evidence="7">
    <location>
        <begin position="809"/>
        <end position="822"/>
    </location>
</feature>
<dbReference type="CDD" id="cd07521">
    <property type="entry name" value="HAD_FCP1-like"/>
    <property type="match status" value="1"/>
</dbReference>
<feature type="domain" description="FCP1 homology" evidence="9">
    <location>
        <begin position="152"/>
        <end position="349"/>
    </location>
</feature>
<dbReference type="SMART" id="SM00577">
    <property type="entry name" value="CPDc"/>
    <property type="match status" value="1"/>
</dbReference>
<evidence type="ECO:0000256" key="3">
    <source>
        <dbReference type="ARBA" id="ARBA00023242"/>
    </source>
</evidence>
<dbReference type="InterPro" id="IPR004274">
    <property type="entry name" value="FCP1_dom"/>
</dbReference>
<keyword evidence="2 6" id="KW-0378">Hydrolase</keyword>
<dbReference type="InterPro" id="IPR011947">
    <property type="entry name" value="FCP1_euk"/>
</dbReference>
<gene>
    <name evidence="10" type="ORF">M408DRAFT_332721</name>
</gene>
<evidence type="ECO:0000256" key="6">
    <source>
        <dbReference type="RuleBase" id="RU366066"/>
    </source>
</evidence>
<dbReference type="PANTHER" id="PTHR23081">
    <property type="entry name" value="RNA POLYMERASE II CTD PHOSPHATASE"/>
    <property type="match status" value="1"/>
</dbReference>
<dbReference type="Pfam" id="PF12738">
    <property type="entry name" value="PTCB-BRCT"/>
    <property type="match status" value="1"/>
</dbReference>
<organism evidence="10 11">
    <name type="scientific">Serendipita vermifera MAFF 305830</name>
    <dbReference type="NCBI Taxonomy" id="933852"/>
    <lineage>
        <taxon>Eukaryota</taxon>
        <taxon>Fungi</taxon>
        <taxon>Dikarya</taxon>
        <taxon>Basidiomycota</taxon>
        <taxon>Agaricomycotina</taxon>
        <taxon>Agaricomycetes</taxon>
        <taxon>Sebacinales</taxon>
        <taxon>Serendipitaceae</taxon>
        <taxon>Serendipita</taxon>
    </lineage>
</organism>
<dbReference type="InterPro" id="IPR036412">
    <property type="entry name" value="HAD-like_sf"/>
</dbReference>
<dbReference type="AlphaFoldDB" id="A0A0C3ADX8"/>
<comment type="catalytic activity">
    <reaction evidence="4 6">
        <text>O-phospho-L-seryl-[protein] + H2O = L-seryl-[protein] + phosphate</text>
        <dbReference type="Rhea" id="RHEA:20629"/>
        <dbReference type="Rhea" id="RHEA-COMP:9863"/>
        <dbReference type="Rhea" id="RHEA-COMP:11604"/>
        <dbReference type="ChEBI" id="CHEBI:15377"/>
        <dbReference type="ChEBI" id="CHEBI:29999"/>
        <dbReference type="ChEBI" id="CHEBI:43474"/>
        <dbReference type="ChEBI" id="CHEBI:83421"/>
        <dbReference type="EC" id="3.1.3.16"/>
    </reaction>
</comment>
<accession>A0A0C3ADX8</accession>
<dbReference type="Gene3D" id="3.40.50.10190">
    <property type="entry name" value="BRCT domain"/>
    <property type="match status" value="1"/>
</dbReference>
<evidence type="ECO:0000256" key="4">
    <source>
        <dbReference type="ARBA" id="ARBA00047761"/>
    </source>
</evidence>
<evidence type="ECO:0000256" key="1">
    <source>
        <dbReference type="ARBA" id="ARBA00004123"/>
    </source>
</evidence>
<dbReference type="GO" id="GO:0008420">
    <property type="term" value="F:RNA polymerase II CTD heptapeptide repeat phosphatase activity"/>
    <property type="evidence" value="ECO:0007669"/>
    <property type="project" value="UniProtKB-UniRule"/>
</dbReference>
<keyword evidence="3 6" id="KW-0539">Nucleus</keyword>
<dbReference type="NCBIfam" id="TIGR02250">
    <property type="entry name" value="FCP1_euk"/>
    <property type="match status" value="1"/>
</dbReference>
<comment type="subcellular location">
    <subcellularLocation>
        <location evidence="1 6">Nucleus</location>
    </subcellularLocation>
</comment>
<feature type="compositionally biased region" description="Low complexity" evidence="7">
    <location>
        <begin position="602"/>
        <end position="611"/>
    </location>
</feature>